<dbReference type="HOGENOM" id="CLU_1068617_0_0_9"/>
<comment type="caution">
    <text evidence="2">The sequence shown here is derived from an EMBL/GenBank/DDBJ whole genome shotgun (WGS) entry which is preliminary data.</text>
</comment>
<dbReference type="Proteomes" id="UP000004191">
    <property type="component" value="Unassembled WGS sequence"/>
</dbReference>
<dbReference type="RefSeq" id="WP_005399061.1">
    <property type="nucleotide sequence ID" value="NZ_JH601088.1"/>
</dbReference>
<feature type="domain" description="N-acetyltransferase" evidence="1">
    <location>
        <begin position="124"/>
        <end position="260"/>
    </location>
</feature>
<dbReference type="InterPro" id="IPR000182">
    <property type="entry name" value="GNAT_dom"/>
</dbReference>
<protein>
    <recommendedName>
        <fullName evidence="1">N-acetyltransferase domain-containing protein</fullName>
    </recommendedName>
</protein>
<dbReference type="Pfam" id="PF13673">
    <property type="entry name" value="Acetyltransf_10"/>
    <property type="match status" value="1"/>
</dbReference>
<dbReference type="SUPFAM" id="SSF55729">
    <property type="entry name" value="Acyl-CoA N-acyltransferases (Nat)"/>
    <property type="match status" value="1"/>
</dbReference>
<dbReference type="EMBL" id="AGEI01000028">
    <property type="protein sequence ID" value="EHR32615.1"/>
    <property type="molecule type" value="Genomic_DNA"/>
</dbReference>
<reference evidence="2 3" key="1">
    <citation type="submission" date="2012-01" db="EMBL/GenBank/DDBJ databases">
        <title>The Genome Sequence of Helcococcus kunzii ATCC 51366.</title>
        <authorList>
            <consortium name="The Broad Institute Genome Sequencing Platform"/>
            <person name="Earl A."/>
            <person name="Ward D."/>
            <person name="Feldgarden M."/>
            <person name="Gevers D."/>
            <person name="Huys G."/>
            <person name="Young S.K."/>
            <person name="Zeng Q."/>
            <person name="Gargeya S."/>
            <person name="Fitzgerald M."/>
            <person name="Haas B."/>
            <person name="Abouelleil A."/>
            <person name="Alvarado L."/>
            <person name="Arachchi H.M."/>
            <person name="Berlin A."/>
            <person name="Chapman S.B."/>
            <person name="Gearin G."/>
            <person name="Goldberg J."/>
            <person name="Griggs A."/>
            <person name="Gujja S."/>
            <person name="Hansen M."/>
            <person name="Heiman D."/>
            <person name="Howarth C."/>
            <person name="Larimer J."/>
            <person name="Lui A."/>
            <person name="MacDonald P.J.P."/>
            <person name="McCowen C."/>
            <person name="Montmayeur A."/>
            <person name="Murphy C."/>
            <person name="Neiman D."/>
            <person name="Pearson M."/>
            <person name="Priest M."/>
            <person name="Roberts A."/>
            <person name="Saif S."/>
            <person name="Shea T."/>
            <person name="Sisk P."/>
            <person name="Stolte C."/>
            <person name="Sykes S."/>
            <person name="Wortman J."/>
            <person name="Nusbaum C."/>
            <person name="Birren B."/>
        </authorList>
    </citation>
    <scope>NUCLEOTIDE SEQUENCE [LARGE SCALE GENOMIC DNA]</scope>
    <source>
        <strain evidence="2 3">ATCC 51366</strain>
    </source>
</reference>
<organism evidence="2 3">
    <name type="scientific">Helcococcus kunzii ATCC 51366</name>
    <dbReference type="NCBI Taxonomy" id="883114"/>
    <lineage>
        <taxon>Bacteria</taxon>
        <taxon>Bacillati</taxon>
        <taxon>Bacillota</taxon>
        <taxon>Tissierellia</taxon>
        <taxon>Tissierellales</taxon>
        <taxon>Peptoniphilaceae</taxon>
        <taxon>Helcococcus</taxon>
    </lineage>
</organism>
<proteinExistence type="predicted"/>
<dbReference type="GeneID" id="96999493"/>
<dbReference type="Gene3D" id="3.40.630.30">
    <property type="match status" value="1"/>
</dbReference>
<accession>H3NQD5</accession>
<name>H3NQD5_9FIRM</name>
<dbReference type="GO" id="GO:0016747">
    <property type="term" value="F:acyltransferase activity, transferring groups other than amino-acyl groups"/>
    <property type="evidence" value="ECO:0007669"/>
    <property type="project" value="InterPro"/>
</dbReference>
<evidence type="ECO:0000259" key="1">
    <source>
        <dbReference type="PROSITE" id="PS51186"/>
    </source>
</evidence>
<dbReference type="PROSITE" id="PS51186">
    <property type="entry name" value="GNAT"/>
    <property type="match status" value="1"/>
</dbReference>
<dbReference type="AlphaFoldDB" id="H3NQD5"/>
<dbReference type="InterPro" id="IPR016181">
    <property type="entry name" value="Acyl_CoA_acyltransferase"/>
</dbReference>
<evidence type="ECO:0000313" key="3">
    <source>
        <dbReference type="Proteomes" id="UP000004191"/>
    </source>
</evidence>
<sequence>MELSEIVKKYKSEGFKKSNNLMGVSFLRELQNEDALKTIESENGLYFLDTSKSIFHMYYYINFDKEAEFNNLLNNDCIIEIIDKENKRRNEEHIVYWENNGFEHFGENVEMRLDEPKLNYKSRFKLTIPNEDDYKEIIFLYETGLDPVINSYPSIEEFKVLIDKKEIFVYKKENKIVSAITRKEYKNHYLLSHIIVDKICRGLGIGIDMIMGMLENINKKVLLWVSRDNLNARKIYEKLGFKYTDKISVQLIRRASNDRK</sequence>
<dbReference type="PATRIC" id="fig|883114.3.peg.1543"/>
<dbReference type="STRING" id="883114.HMPREF9709_01546"/>
<keyword evidence="3" id="KW-1185">Reference proteome</keyword>
<dbReference type="eggNOG" id="COG0456">
    <property type="taxonomic scope" value="Bacteria"/>
</dbReference>
<dbReference type="OrthoDB" id="357176at2"/>
<evidence type="ECO:0000313" key="2">
    <source>
        <dbReference type="EMBL" id="EHR32615.1"/>
    </source>
</evidence>
<gene>
    <name evidence="2" type="ORF">HMPREF9709_01546</name>
</gene>